<sequence>MAPTPAKATATVSSSEPPKIHASHIGSIKAFAEANGVGPIPSSYHSITEPRDDVAHDLAASIPVIDFSLLTSHHDPRRRAFAVRQLGKACADWGFFMITNHGISETLMEQVINKSHEFHNLPIEEKKEFADNKGPFTPIRHGTSFHPQSEKVHYWRDYLKVLTHPQFNFPHKPYGFKEVAYEYCEKIREIARNLIEAISESLGLEAKSLVEYTGFDRGLTLMAVNLYPACPEPELALGMPPHSDHGLLTVLIQNGIGGLQVMQGGRWVNVDPLPNCLVVNTGDQLEAVSNGRYRSVVHRAVLNNRDTRISVAVANGPELEKEIGPAPELVEKEEEALFKCTTYSHYFQIQQQSRLSHKSALDQIRINPQN</sequence>
<dbReference type="Proteomes" id="UP000634136">
    <property type="component" value="Unassembled WGS sequence"/>
</dbReference>
<dbReference type="GO" id="GO:0046872">
    <property type="term" value="F:metal ion binding"/>
    <property type="evidence" value="ECO:0007669"/>
    <property type="project" value="UniProtKB-KW"/>
</dbReference>
<keyword evidence="10" id="KW-0560">Oxidoreductase</keyword>
<protein>
    <submittedName>
        <fullName evidence="13">Flavanone 3-dioxygenase 2-like</fullName>
    </submittedName>
</protein>
<evidence type="ECO:0000256" key="1">
    <source>
        <dbReference type="ARBA" id="ARBA00004123"/>
    </source>
</evidence>
<evidence type="ECO:0000256" key="10">
    <source>
        <dbReference type="RuleBase" id="RU003682"/>
    </source>
</evidence>
<evidence type="ECO:0000256" key="2">
    <source>
        <dbReference type="ARBA" id="ARBA00004496"/>
    </source>
</evidence>
<evidence type="ECO:0000256" key="8">
    <source>
        <dbReference type="ARBA" id="ARBA00023242"/>
    </source>
</evidence>
<dbReference type="GO" id="GO:0031418">
    <property type="term" value="F:L-ascorbic acid binding"/>
    <property type="evidence" value="ECO:0007669"/>
    <property type="project" value="UniProtKB-KW"/>
</dbReference>
<dbReference type="InterPro" id="IPR026992">
    <property type="entry name" value="DIOX_N"/>
</dbReference>
<dbReference type="Pfam" id="PF03171">
    <property type="entry name" value="2OG-FeII_Oxy"/>
    <property type="match status" value="1"/>
</dbReference>
<accession>A0A834TY42</accession>
<keyword evidence="4" id="KW-0963">Cytoplasm</keyword>
<dbReference type="GO" id="GO:0005634">
    <property type="term" value="C:nucleus"/>
    <property type="evidence" value="ECO:0007669"/>
    <property type="project" value="UniProtKB-SubCell"/>
</dbReference>
<dbReference type="GO" id="GO:0051213">
    <property type="term" value="F:dioxygenase activity"/>
    <property type="evidence" value="ECO:0007669"/>
    <property type="project" value="UniProtKB-KW"/>
</dbReference>
<evidence type="ECO:0000256" key="11">
    <source>
        <dbReference type="SAM" id="MobiDB-lite"/>
    </source>
</evidence>
<dbReference type="Gene3D" id="2.60.120.330">
    <property type="entry name" value="B-lactam Antibiotic, Isopenicillin N Synthase, Chain"/>
    <property type="match status" value="1"/>
</dbReference>
<keyword evidence="7 10" id="KW-0408">Iron</keyword>
<dbReference type="PROSITE" id="PS51471">
    <property type="entry name" value="FE2OG_OXY"/>
    <property type="match status" value="1"/>
</dbReference>
<name>A0A834TY42_9FABA</name>
<evidence type="ECO:0000256" key="5">
    <source>
        <dbReference type="ARBA" id="ARBA00022723"/>
    </source>
</evidence>
<keyword evidence="8" id="KW-0539">Nucleus</keyword>
<dbReference type="InterPro" id="IPR005123">
    <property type="entry name" value="Oxoglu/Fe-dep_dioxygenase_dom"/>
</dbReference>
<dbReference type="InterPro" id="IPR027443">
    <property type="entry name" value="IPNS-like_sf"/>
</dbReference>
<dbReference type="Pfam" id="PF14226">
    <property type="entry name" value="DIOX_N"/>
    <property type="match status" value="1"/>
</dbReference>
<comment type="caution">
    <text evidence="13">The sequence shown here is derived from an EMBL/GenBank/DDBJ whole genome shotgun (WGS) entry which is preliminary data.</text>
</comment>
<evidence type="ECO:0000256" key="7">
    <source>
        <dbReference type="ARBA" id="ARBA00023004"/>
    </source>
</evidence>
<evidence type="ECO:0000256" key="4">
    <source>
        <dbReference type="ARBA" id="ARBA00022490"/>
    </source>
</evidence>
<comment type="subcellular location">
    <subcellularLocation>
        <location evidence="2">Cytoplasm</location>
    </subcellularLocation>
    <subcellularLocation>
        <location evidence="1">Nucleus</location>
    </subcellularLocation>
</comment>
<evidence type="ECO:0000256" key="3">
    <source>
        <dbReference type="ARBA" id="ARBA00008056"/>
    </source>
</evidence>
<keyword evidence="14" id="KW-1185">Reference proteome</keyword>
<dbReference type="PANTHER" id="PTHR47991">
    <property type="entry name" value="OXOGLUTARATE/IRON-DEPENDENT DIOXYGENASE"/>
    <property type="match status" value="1"/>
</dbReference>
<keyword evidence="5 10" id="KW-0479">Metal-binding</keyword>
<feature type="domain" description="Fe2OG dioxygenase" evidence="12">
    <location>
        <begin position="214"/>
        <end position="317"/>
    </location>
</feature>
<dbReference type="FunFam" id="2.60.120.330:FF:000015">
    <property type="entry name" value="Protein DMR6-LIKE OXYGENASE 1"/>
    <property type="match status" value="1"/>
</dbReference>
<comment type="function">
    <text evidence="9">Involved in the regulation of shoot development and salicylic acid (SA) homeostasis.</text>
</comment>
<reference evidence="13" key="1">
    <citation type="submission" date="2020-09" db="EMBL/GenBank/DDBJ databases">
        <title>Genome-Enabled Discovery of Anthraquinone Biosynthesis in Senna tora.</title>
        <authorList>
            <person name="Kang S.-H."/>
            <person name="Pandey R.P."/>
            <person name="Lee C.-M."/>
            <person name="Sim J.-S."/>
            <person name="Jeong J.-T."/>
            <person name="Choi B.-S."/>
            <person name="Jung M."/>
            <person name="Ginzburg D."/>
            <person name="Zhao K."/>
            <person name="Won S.Y."/>
            <person name="Oh T.-J."/>
            <person name="Yu Y."/>
            <person name="Kim N.-H."/>
            <person name="Lee O.R."/>
            <person name="Lee T.-H."/>
            <person name="Bashyal P."/>
            <person name="Kim T.-S."/>
            <person name="Lee W.-H."/>
            <person name="Kawkins C."/>
            <person name="Kim C.-K."/>
            <person name="Kim J.S."/>
            <person name="Ahn B.O."/>
            <person name="Rhee S.Y."/>
            <person name="Sohng J.K."/>
        </authorList>
    </citation>
    <scope>NUCLEOTIDE SEQUENCE</scope>
    <source>
        <tissue evidence="13">Leaf</tissue>
    </source>
</reference>
<dbReference type="InterPro" id="IPR044861">
    <property type="entry name" value="IPNS-like_FE2OG_OXY"/>
</dbReference>
<dbReference type="PRINTS" id="PR00682">
    <property type="entry name" value="IPNSYNTHASE"/>
</dbReference>
<dbReference type="OrthoDB" id="1424852at2759"/>
<dbReference type="AlphaFoldDB" id="A0A834TY42"/>
<evidence type="ECO:0000259" key="12">
    <source>
        <dbReference type="PROSITE" id="PS51471"/>
    </source>
</evidence>
<evidence type="ECO:0000313" key="14">
    <source>
        <dbReference type="Proteomes" id="UP000634136"/>
    </source>
</evidence>
<evidence type="ECO:0000256" key="9">
    <source>
        <dbReference type="ARBA" id="ARBA00059922"/>
    </source>
</evidence>
<proteinExistence type="inferred from homology"/>
<comment type="similarity">
    <text evidence="3 10">Belongs to the iron/ascorbate-dependent oxidoreductase family.</text>
</comment>
<evidence type="ECO:0000256" key="6">
    <source>
        <dbReference type="ARBA" id="ARBA00022896"/>
    </source>
</evidence>
<evidence type="ECO:0000313" key="13">
    <source>
        <dbReference type="EMBL" id="KAF7830708.1"/>
    </source>
</evidence>
<dbReference type="GO" id="GO:0005737">
    <property type="term" value="C:cytoplasm"/>
    <property type="evidence" value="ECO:0007669"/>
    <property type="project" value="UniProtKB-SubCell"/>
</dbReference>
<keyword evidence="13" id="KW-0223">Dioxygenase</keyword>
<gene>
    <name evidence="13" type="ORF">G2W53_013041</name>
</gene>
<dbReference type="SUPFAM" id="SSF51197">
    <property type="entry name" value="Clavaminate synthase-like"/>
    <property type="match status" value="1"/>
</dbReference>
<dbReference type="EMBL" id="JAAIUW010000005">
    <property type="protein sequence ID" value="KAF7830708.1"/>
    <property type="molecule type" value="Genomic_DNA"/>
</dbReference>
<organism evidence="13 14">
    <name type="scientific">Senna tora</name>
    <dbReference type="NCBI Taxonomy" id="362788"/>
    <lineage>
        <taxon>Eukaryota</taxon>
        <taxon>Viridiplantae</taxon>
        <taxon>Streptophyta</taxon>
        <taxon>Embryophyta</taxon>
        <taxon>Tracheophyta</taxon>
        <taxon>Spermatophyta</taxon>
        <taxon>Magnoliopsida</taxon>
        <taxon>eudicotyledons</taxon>
        <taxon>Gunneridae</taxon>
        <taxon>Pentapetalae</taxon>
        <taxon>rosids</taxon>
        <taxon>fabids</taxon>
        <taxon>Fabales</taxon>
        <taxon>Fabaceae</taxon>
        <taxon>Caesalpinioideae</taxon>
        <taxon>Cassia clade</taxon>
        <taxon>Senna</taxon>
    </lineage>
</organism>
<feature type="region of interest" description="Disordered" evidence="11">
    <location>
        <begin position="1"/>
        <end position="20"/>
    </location>
</feature>
<dbReference type="InterPro" id="IPR050295">
    <property type="entry name" value="Plant_2OG-oxidoreductases"/>
</dbReference>
<keyword evidence="6" id="KW-0847">Vitamin C</keyword>